<comment type="caution">
    <text evidence="1">The sequence shown here is derived from an EMBL/GenBank/DDBJ whole genome shotgun (WGS) entry which is preliminary data.</text>
</comment>
<proteinExistence type="predicted"/>
<sequence length="66" mass="7854">MDFNEYQVMEDKVCDIERQIKNLIGYYSQFKGVMATQQEIEVLNKIEQLEGQLKEVIICLNSYEIF</sequence>
<organism evidence="1 2">
    <name type="scientific">Oxobacter pfennigii</name>
    <dbReference type="NCBI Taxonomy" id="36849"/>
    <lineage>
        <taxon>Bacteria</taxon>
        <taxon>Bacillati</taxon>
        <taxon>Bacillota</taxon>
        <taxon>Clostridia</taxon>
        <taxon>Eubacteriales</taxon>
        <taxon>Clostridiaceae</taxon>
        <taxon>Oxobacter</taxon>
    </lineage>
</organism>
<accession>A0A0P8WXI6</accession>
<dbReference type="RefSeq" id="WP_054876298.1">
    <property type="nucleotide sequence ID" value="NZ_LKET01000043.1"/>
</dbReference>
<dbReference type="AlphaFoldDB" id="A0A0P8WXI6"/>
<gene>
    <name evidence="1" type="ORF">OXPF_32990</name>
</gene>
<dbReference type="STRING" id="36849.OXPF_32990"/>
<dbReference type="Proteomes" id="UP000050326">
    <property type="component" value="Unassembled WGS sequence"/>
</dbReference>
<dbReference type="EMBL" id="LKET01000043">
    <property type="protein sequence ID" value="KPU43049.1"/>
    <property type="molecule type" value="Genomic_DNA"/>
</dbReference>
<reference evidence="1 2" key="1">
    <citation type="submission" date="2015-09" db="EMBL/GenBank/DDBJ databases">
        <title>Genome sequence of Oxobacter pfennigii DSM 3222.</title>
        <authorList>
            <person name="Poehlein A."/>
            <person name="Bengelsdorf F.R."/>
            <person name="Schiel-Bengelsdorf B."/>
            <person name="Duerre P."/>
            <person name="Daniel R."/>
        </authorList>
    </citation>
    <scope>NUCLEOTIDE SEQUENCE [LARGE SCALE GENOMIC DNA]</scope>
    <source>
        <strain evidence="1 2">DSM 3222</strain>
    </source>
</reference>
<keyword evidence="2" id="KW-1185">Reference proteome</keyword>
<name>A0A0P8WXI6_9CLOT</name>
<evidence type="ECO:0000313" key="1">
    <source>
        <dbReference type="EMBL" id="KPU43049.1"/>
    </source>
</evidence>
<protein>
    <submittedName>
        <fullName evidence="1">Uncharacterized protein</fullName>
    </submittedName>
</protein>
<evidence type="ECO:0000313" key="2">
    <source>
        <dbReference type="Proteomes" id="UP000050326"/>
    </source>
</evidence>